<name>A0A1I3EZA3_SELRU</name>
<keyword evidence="6 9" id="KW-0061">Asparagine biosynthesis</keyword>
<dbReference type="InterPro" id="IPR001962">
    <property type="entry name" value="Asn_synthase"/>
</dbReference>
<dbReference type="Pfam" id="PF00733">
    <property type="entry name" value="Asn_synthase"/>
    <property type="match status" value="1"/>
</dbReference>
<evidence type="ECO:0000256" key="9">
    <source>
        <dbReference type="PIRSR" id="PIRSR001589-1"/>
    </source>
</evidence>
<dbReference type="PIRSF" id="PIRSF001589">
    <property type="entry name" value="Asn_synthetase_glu-h"/>
    <property type="match status" value="1"/>
</dbReference>
<dbReference type="GO" id="GO:0005524">
    <property type="term" value="F:ATP binding"/>
    <property type="evidence" value="ECO:0007669"/>
    <property type="project" value="UniProtKB-KW"/>
</dbReference>
<dbReference type="PROSITE" id="PS51278">
    <property type="entry name" value="GATASE_TYPE_2"/>
    <property type="match status" value="1"/>
</dbReference>
<dbReference type="OrthoDB" id="9763290at2"/>
<gene>
    <name evidence="13" type="ORF">SAMN04487861_11242</name>
</gene>
<feature type="domain" description="Glutamine amidotransferase type-2" evidence="12">
    <location>
        <begin position="2"/>
        <end position="214"/>
    </location>
</feature>
<evidence type="ECO:0000256" key="1">
    <source>
        <dbReference type="ARBA" id="ARBA00005187"/>
    </source>
</evidence>
<dbReference type="InterPro" id="IPR051786">
    <property type="entry name" value="ASN_synthetase/amidase"/>
</dbReference>
<feature type="active site" description="For GATase activity" evidence="9">
    <location>
        <position position="2"/>
    </location>
</feature>
<dbReference type="InterPro" id="IPR014729">
    <property type="entry name" value="Rossmann-like_a/b/a_fold"/>
</dbReference>
<evidence type="ECO:0000259" key="12">
    <source>
        <dbReference type="PROSITE" id="PS51278"/>
    </source>
</evidence>
<evidence type="ECO:0000256" key="4">
    <source>
        <dbReference type="ARBA" id="ARBA00022741"/>
    </source>
</evidence>
<dbReference type="Proteomes" id="UP000183639">
    <property type="component" value="Unassembled WGS sequence"/>
</dbReference>
<feature type="site" description="Important for beta-aspartyl-AMP intermediate formation" evidence="11">
    <location>
        <position position="373"/>
    </location>
</feature>
<comment type="catalytic activity">
    <reaction evidence="8">
        <text>L-aspartate + L-glutamine + ATP + H2O = L-asparagine + L-glutamate + AMP + diphosphate + H(+)</text>
        <dbReference type="Rhea" id="RHEA:12228"/>
        <dbReference type="ChEBI" id="CHEBI:15377"/>
        <dbReference type="ChEBI" id="CHEBI:15378"/>
        <dbReference type="ChEBI" id="CHEBI:29985"/>
        <dbReference type="ChEBI" id="CHEBI:29991"/>
        <dbReference type="ChEBI" id="CHEBI:30616"/>
        <dbReference type="ChEBI" id="CHEBI:33019"/>
        <dbReference type="ChEBI" id="CHEBI:58048"/>
        <dbReference type="ChEBI" id="CHEBI:58359"/>
        <dbReference type="ChEBI" id="CHEBI:456215"/>
        <dbReference type="EC" id="6.3.5.4"/>
    </reaction>
</comment>
<keyword evidence="5 10" id="KW-0067">ATP-binding</keyword>
<dbReference type="GO" id="GO:0006529">
    <property type="term" value="P:asparagine biosynthetic process"/>
    <property type="evidence" value="ECO:0007669"/>
    <property type="project" value="UniProtKB-KW"/>
</dbReference>
<dbReference type="EMBL" id="FOQK01000012">
    <property type="protein sequence ID" value="SFI04243.1"/>
    <property type="molecule type" value="Genomic_DNA"/>
</dbReference>
<evidence type="ECO:0000313" key="14">
    <source>
        <dbReference type="Proteomes" id="UP000183639"/>
    </source>
</evidence>
<sequence>MCGICGFVSTRNTDINNLKYMNDSIEHRGPDDCGEYIARMGRMTVGLGHRRLSVLDLSQAGHQPMFYGDDVGIVYNGEIYNFREIRDRLIAKGYVFHSDCDTEVILAAYLDKGIESVDDFNGMFAFALLDFRTQEIFLVRDRMGKKPLYLYDDGKDIVFSSELKPIYRYPHFRKELRTDLMARYMYRGYFGGRDTVFHNVERVLPGHIIRYKIQDIGHSKQDICYWNVPEVYDKYKNCGPDDFATAKEELRELLCKAVKRRLIADVPVGTFLSGGIDSSLITAIAQAVSDQKIKTYSIGFYNDKDNEANYASKVADALGTDHHELYVDEHNYREMLDDMCYYFDEPHADNSAIPTMLVSKFARQDVTVALSGDAGDELFCGYDSYDKMAYMDKMYPYAKVTQFLARGIYRITGKHIKSKRSDKINMFFGQPLSVTQLLTKYDIDEAEQYVLGEQAGIAFDEADLREESYQIRKMLLDQITFMTDDILAKVDRASMRFSLECRSPLLDPDIIKFSYSIPQKFKYKDKKHKKYILQELLADYVPRKLFERPKHGFCMSVRSYLDDNDDLRKYIEPSYLKKQGLFDAEAIKNLYSSFLTHSYREAHNVLWKFYVFQMWYERFMT</sequence>
<keyword evidence="9" id="KW-0028">Amino-acid biosynthesis</keyword>
<dbReference type="AlphaFoldDB" id="A0A1I3EZA3"/>
<accession>A0A1I3EZA3</accession>
<dbReference type="SUPFAM" id="SSF52402">
    <property type="entry name" value="Adenine nucleotide alpha hydrolases-like"/>
    <property type="match status" value="1"/>
</dbReference>
<dbReference type="RefSeq" id="WP_075443626.1">
    <property type="nucleotide sequence ID" value="NZ_FOQK01000012.1"/>
</dbReference>
<evidence type="ECO:0000256" key="10">
    <source>
        <dbReference type="PIRSR" id="PIRSR001589-2"/>
    </source>
</evidence>
<evidence type="ECO:0000256" key="2">
    <source>
        <dbReference type="ARBA" id="ARBA00005752"/>
    </source>
</evidence>
<protein>
    <recommendedName>
        <fullName evidence="3">asparagine synthase (glutamine-hydrolyzing)</fullName>
        <ecNumber evidence="3">6.3.5.4</ecNumber>
    </recommendedName>
</protein>
<evidence type="ECO:0000256" key="8">
    <source>
        <dbReference type="ARBA" id="ARBA00048741"/>
    </source>
</evidence>
<evidence type="ECO:0000256" key="5">
    <source>
        <dbReference type="ARBA" id="ARBA00022840"/>
    </source>
</evidence>
<feature type="binding site" evidence="10">
    <location>
        <position position="101"/>
    </location>
    <ligand>
        <name>L-glutamine</name>
        <dbReference type="ChEBI" id="CHEBI:58359"/>
    </ligand>
</feature>
<dbReference type="InterPro" id="IPR033738">
    <property type="entry name" value="AsnB_N"/>
</dbReference>
<keyword evidence="7 9" id="KW-0315">Glutamine amidotransferase</keyword>
<keyword evidence="4 10" id="KW-0547">Nucleotide-binding</keyword>
<dbReference type="CDD" id="cd00712">
    <property type="entry name" value="AsnB"/>
    <property type="match status" value="1"/>
</dbReference>
<comment type="similarity">
    <text evidence="2">Belongs to the asparagine synthetase family.</text>
</comment>
<dbReference type="EC" id="6.3.5.4" evidence="3"/>
<proteinExistence type="inferred from homology"/>
<dbReference type="InterPro" id="IPR006426">
    <property type="entry name" value="Asn_synth_AEB"/>
</dbReference>
<dbReference type="InterPro" id="IPR017932">
    <property type="entry name" value="GATase_2_dom"/>
</dbReference>
<dbReference type="Gene3D" id="3.60.20.10">
    <property type="entry name" value="Glutamine Phosphoribosylpyrophosphate, subunit 1, domain 1"/>
    <property type="match status" value="1"/>
</dbReference>
<dbReference type="PANTHER" id="PTHR43284:SF1">
    <property type="entry name" value="ASPARAGINE SYNTHETASE"/>
    <property type="match status" value="1"/>
</dbReference>
<evidence type="ECO:0000256" key="11">
    <source>
        <dbReference type="PIRSR" id="PIRSR001589-3"/>
    </source>
</evidence>
<evidence type="ECO:0000256" key="7">
    <source>
        <dbReference type="ARBA" id="ARBA00022962"/>
    </source>
</evidence>
<dbReference type="InterPro" id="IPR029055">
    <property type="entry name" value="Ntn_hydrolases_N"/>
</dbReference>
<dbReference type="PANTHER" id="PTHR43284">
    <property type="entry name" value="ASPARAGINE SYNTHETASE (GLUTAMINE-HYDROLYZING)"/>
    <property type="match status" value="1"/>
</dbReference>
<dbReference type="GO" id="GO:0005829">
    <property type="term" value="C:cytosol"/>
    <property type="evidence" value="ECO:0007669"/>
    <property type="project" value="TreeGrafter"/>
</dbReference>
<feature type="binding site" evidence="10">
    <location>
        <begin position="371"/>
        <end position="372"/>
    </location>
    <ligand>
        <name>ATP</name>
        <dbReference type="ChEBI" id="CHEBI:30616"/>
    </ligand>
</feature>
<dbReference type="GO" id="GO:0004066">
    <property type="term" value="F:asparagine synthase (glutamine-hydrolyzing) activity"/>
    <property type="evidence" value="ECO:0007669"/>
    <property type="project" value="UniProtKB-EC"/>
</dbReference>
<evidence type="ECO:0000256" key="6">
    <source>
        <dbReference type="ARBA" id="ARBA00022888"/>
    </source>
</evidence>
<evidence type="ECO:0000313" key="13">
    <source>
        <dbReference type="EMBL" id="SFI04243.1"/>
    </source>
</evidence>
<dbReference type="Gene3D" id="3.40.50.620">
    <property type="entry name" value="HUPs"/>
    <property type="match status" value="1"/>
</dbReference>
<reference evidence="13 14" key="1">
    <citation type="submission" date="2016-10" db="EMBL/GenBank/DDBJ databases">
        <authorList>
            <person name="de Groot N.N."/>
        </authorList>
    </citation>
    <scope>NUCLEOTIDE SEQUENCE [LARGE SCALE GENOMIC DNA]</scope>
    <source>
        <strain evidence="13 14">Z108</strain>
    </source>
</reference>
<feature type="binding site" evidence="10">
    <location>
        <position position="298"/>
    </location>
    <ligand>
        <name>ATP</name>
        <dbReference type="ChEBI" id="CHEBI:30616"/>
    </ligand>
</feature>
<dbReference type="Pfam" id="PF13537">
    <property type="entry name" value="GATase_7"/>
    <property type="match status" value="1"/>
</dbReference>
<dbReference type="CDD" id="cd01991">
    <property type="entry name" value="Asn_synthase_B_C"/>
    <property type="match status" value="1"/>
</dbReference>
<evidence type="ECO:0000256" key="3">
    <source>
        <dbReference type="ARBA" id="ARBA00012737"/>
    </source>
</evidence>
<comment type="pathway">
    <text evidence="1">Amino-acid biosynthesis; L-asparagine biosynthesis; L-asparagine from L-aspartate (L-Gln route): step 1/1.</text>
</comment>
<dbReference type="NCBIfam" id="TIGR01536">
    <property type="entry name" value="asn_synth_AEB"/>
    <property type="match status" value="1"/>
</dbReference>
<organism evidence="13 14">
    <name type="scientific">Selenomonas ruminantium</name>
    <dbReference type="NCBI Taxonomy" id="971"/>
    <lineage>
        <taxon>Bacteria</taxon>
        <taxon>Bacillati</taxon>
        <taxon>Bacillota</taxon>
        <taxon>Negativicutes</taxon>
        <taxon>Selenomonadales</taxon>
        <taxon>Selenomonadaceae</taxon>
        <taxon>Selenomonas</taxon>
    </lineage>
</organism>
<dbReference type="SUPFAM" id="SSF56235">
    <property type="entry name" value="N-terminal nucleophile aminohydrolases (Ntn hydrolases)"/>
    <property type="match status" value="1"/>
</dbReference>